<dbReference type="Gene3D" id="3.40.50.1240">
    <property type="entry name" value="Phosphoglycerate mutase-like"/>
    <property type="match status" value="1"/>
</dbReference>
<dbReference type="Proteomes" id="UP000603434">
    <property type="component" value="Unassembled WGS sequence"/>
</dbReference>
<accession>A0A8J6NTD6</accession>
<evidence type="ECO:0000313" key="2">
    <source>
        <dbReference type="EMBL" id="MBC8362230.1"/>
    </source>
</evidence>
<proteinExistence type="predicted"/>
<dbReference type="Pfam" id="PF00300">
    <property type="entry name" value="His_Phos_1"/>
    <property type="match status" value="1"/>
</dbReference>
<evidence type="ECO:0000256" key="1">
    <source>
        <dbReference type="SAM" id="MobiDB-lite"/>
    </source>
</evidence>
<feature type="region of interest" description="Disordered" evidence="1">
    <location>
        <begin position="7"/>
        <end position="26"/>
    </location>
</feature>
<dbReference type="SUPFAM" id="SSF53254">
    <property type="entry name" value="Phosphoglycerate mutase-like"/>
    <property type="match status" value="1"/>
</dbReference>
<dbReference type="AlphaFoldDB" id="A0A8J6NTD6"/>
<evidence type="ECO:0000313" key="3">
    <source>
        <dbReference type="Proteomes" id="UP000603434"/>
    </source>
</evidence>
<sequence>MALFLLQHGKSRPKDKDPQQGLSEEGVAETKRIAEVAKGYKLQVARIVHSGKTRARQTAEIYAKALEPQGGVEERNGLNPLDDVAVFAGTIDSSADCMFVGHLPFMERLTAYLITGSIERAVFKFQNSGIVCLDKDPDTRSWVIKWTLMPRIA</sequence>
<dbReference type="CDD" id="cd07067">
    <property type="entry name" value="HP_PGM_like"/>
    <property type="match status" value="1"/>
</dbReference>
<dbReference type="InterPro" id="IPR013078">
    <property type="entry name" value="His_Pase_superF_clade-1"/>
</dbReference>
<dbReference type="InterPro" id="IPR029033">
    <property type="entry name" value="His_PPase_superfam"/>
</dbReference>
<dbReference type="GO" id="GO:0101006">
    <property type="term" value="F:protein histidine phosphatase activity"/>
    <property type="evidence" value="ECO:0007669"/>
    <property type="project" value="InterPro"/>
</dbReference>
<comment type="caution">
    <text evidence="2">The sequence shown here is derived from an EMBL/GenBank/DDBJ whole genome shotgun (WGS) entry which is preliminary data.</text>
</comment>
<dbReference type="EMBL" id="JACNJH010000177">
    <property type="protein sequence ID" value="MBC8362230.1"/>
    <property type="molecule type" value="Genomic_DNA"/>
</dbReference>
<dbReference type="NCBIfam" id="TIGR00249">
    <property type="entry name" value="sixA"/>
    <property type="match status" value="1"/>
</dbReference>
<name>A0A8J6NTD6_9BACT</name>
<gene>
    <name evidence="2" type="primary">sixA</name>
    <name evidence="2" type="ORF">H8E23_12625</name>
</gene>
<dbReference type="InterPro" id="IPR004449">
    <property type="entry name" value="SixA"/>
</dbReference>
<organism evidence="2 3">
    <name type="scientific">Candidatus Desulfatibia profunda</name>
    <dbReference type="NCBI Taxonomy" id="2841695"/>
    <lineage>
        <taxon>Bacteria</taxon>
        <taxon>Pseudomonadati</taxon>
        <taxon>Thermodesulfobacteriota</taxon>
        <taxon>Desulfobacteria</taxon>
        <taxon>Desulfobacterales</taxon>
        <taxon>Desulfobacterales incertae sedis</taxon>
        <taxon>Candidatus Desulfatibia</taxon>
    </lineage>
</organism>
<dbReference type="GO" id="GO:0005737">
    <property type="term" value="C:cytoplasm"/>
    <property type="evidence" value="ECO:0007669"/>
    <property type="project" value="InterPro"/>
</dbReference>
<reference evidence="2 3" key="1">
    <citation type="submission" date="2020-08" db="EMBL/GenBank/DDBJ databases">
        <title>Bridging the membrane lipid divide: bacteria of the FCB group superphylum have the potential to synthesize archaeal ether lipids.</title>
        <authorList>
            <person name="Villanueva L."/>
            <person name="Von Meijenfeldt F.A.B."/>
            <person name="Westbye A.B."/>
            <person name="Yadav S."/>
            <person name="Hopmans E.C."/>
            <person name="Dutilh B.E."/>
            <person name="Sinninghe Damste J.S."/>
        </authorList>
    </citation>
    <scope>NUCLEOTIDE SEQUENCE [LARGE SCALE GENOMIC DNA]</scope>
    <source>
        <strain evidence="2">NIOZ-UU30</strain>
    </source>
</reference>
<protein>
    <submittedName>
        <fullName evidence="2">Phosphohistidine phosphatase SixA</fullName>
    </submittedName>
</protein>